<protein>
    <submittedName>
        <fullName evidence="2">Uncharacterized protein</fullName>
    </submittedName>
</protein>
<dbReference type="AlphaFoldDB" id="A0A9W8AIR5"/>
<name>A0A9W8AIR5_9FUNG</name>
<feature type="region of interest" description="Disordered" evidence="1">
    <location>
        <begin position="1"/>
        <end position="24"/>
    </location>
</feature>
<proteinExistence type="predicted"/>
<evidence type="ECO:0000313" key="2">
    <source>
        <dbReference type="EMBL" id="KAJ1955717.1"/>
    </source>
</evidence>
<dbReference type="Proteomes" id="UP001150925">
    <property type="component" value="Unassembled WGS sequence"/>
</dbReference>
<organism evidence="2 3">
    <name type="scientific">Dispira parvispora</name>
    <dbReference type="NCBI Taxonomy" id="1520584"/>
    <lineage>
        <taxon>Eukaryota</taxon>
        <taxon>Fungi</taxon>
        <taxon>Fungi incertae sedis</taxon>
        <taxon>Zoopagomycota</taxon>
        <taxon>Kickxellomycotina</taxon>
        <taxon>Dimargaritomycetes</taxon>
        <taxon>Dimargaritales</taxon>
        <taxon>Dimargaritaceae</taxon>
        <taxon>Dispira</taxon>
    </lineage>
</organism>
<evidence type="ECO:0000256" key="1">
    <source>
        <dbReference type="SAM" id="MobiDB-lite"/>
    </source>
</evidence>
<comment type="caution">
    <text evidence="2">The sequence shown here is derived from an EMBL/GenBank/DDBJ whole genome shotgun (WGS) entry which is preliminary data.</text>
</comment>
<reference evidence="2" key="1">
    <citation type="submission" date="2022-07" db="EMBL/GenBank/DDBJ databases">
        <title>Phylogenomic reconstructions and comparative analyses of Kickxellomycotina fungi.</title>
        <authorList>
            <person name="Reynolds N.K."/>
            <person name="Stajich J.E."/>
            <person name="Barry K."/>
            <person name="Grigoriev I.V."/>
            <person name="Crous P."/>
            <person name="Smith M.E."/>
        </authorList>
    </citation>
    <scope>NUCLEOTIDE SEQUENCE</scope>
    <source>
        <strain evidence="2">RSA 1196</strain>
    </source>
</reference>
<feature type="region of interest" description="Disordered" evidence="1">
    <location>
        <begin position="46"/>
        <end position="81"/>
    </location>
</feature>
<dbReference type="EMBL" id="JANBPY010002272">
    <property type="protein sequence ID" value="KAJ1955717.1"/>
    <property type="molecule type" value="Genomic_DNA"/>
</dbReference>
<dbReference type="OrthoDB" id="10517743at2759"/>
<keyword evidence="3" id="KW-1185">Reference proteome</keyword>
<accession>A0A9W8AIR5</accession>
<gene>
    <name evidence="2" type="ORF">IWQ62_005467</name>
</gene>
<sequence>MTVVTKATAVPKATSTREEEEETLGNTLANFSIPVDDFVLVTKSDLESPSVEKVVPPTAHLNHPEPGKHAHPPKSNPNDRQNEATVVTIPSMWTGVPQEPRVNLPCGEQLKSAKGGAVTKPLTLATYVAMNNPEPASTAILGLDDPTDYSFCSLKTPVNNITFDGMVYYTPHPEHQDTKAAASGGSPRHTAVSTSSASLLKGGGEGGAFSSYPLHTLIPITAESMRPSSPSDQKTIPYFVSSSATTGTSVDVTVSDPIVNSDGSFYRNLQSEFVIY</sequence>
<evidence type="ECO:0000313" key="3">
    <source>
        <dbReference type="Proteomes" id="UP001150925"/>
    </source>
</evidence>